<proteinExistence type="predicted"/>
<dbReference type="EMBL" id="BDOQ01000007">
    <property type="protein sequence ID" value="GBG14328.1"/>
    <property type="molecule type" value="Genomic_DNA"/>
</dbReference>
<protein>
    <submittedName>
        <fullName evidence="1">Metal transporter</fullName>
    </submittedName>
</protein>
<keyword evidence="2" id="KW-1185">Reference proteome</keyword>
<dbReference type="AlphaFoldDB" id="A0A2R5F9V5"/>
<reference evidence="1 2" key="1">
    <citation type="journal article" date="2018" name="Environ. Microbiol.">
        <title>Isolation and genomic characterization of Novimethylophilus kurashikiensis gen. nov. sp. nov., a new lanthanide-dependent methylotrophic species of Methylophilaceae.</title>
        <authorList>
            <person name="Lv H."/>
            <person name="Sahin N."/>
            <person name="Tani A."/>
        </authorList>
    </citation>
    <scope>NUCLEOTIDE SEQUENCE [LARGE SCALE GENOMIC DNA]</scope>
    <source>
        <strain evidence="1 2">La2-4</strain>
    </source>
</reference>
<dbReference type="Proteomes" id="UP000245081">
    <property type="component" value="Unassembled WGS sequence"/>
</dbReference>
<comment type="caution">
    <text evidence="1">The sequence shown here is derived from an EMBL/GenBank/DDBJ whole genome shotgun (WGS) entry which is preliminary data.</text>
</comment>
<evidence type="ECO:0000313" key="1">
    <source>
        <dbReference type="EMBL" id="GBG14328.1"/>
    </source>
</evidence>
<name>A0A2R5F9V5_9PROT</name>
<organism evidence="1 2">
    <name type="scientific">Novimethylophilus kurashikiensis</name>
    <dbReference type="NCBI Taxonomy" id="1825523"/>
    <lineage>
        <taxon>Bacteria</taxon>
        <taxon>Pseudomonadati</taxon>
        <taxon>Pseudomonadota</taxon>
        <taxon>Betaproteobacteria</taxon>
        <taxon>Nitrosomonadales</taxon>
        <taxon>Methylophilaceae</taxon>
        <taxon>Novimethylophilus</taxon>
    </lineage>
</organism>
<accession>A0A2R5F9V5</accession>
<sequence length="120" mass="13243">MTTTNLNTTILTSDERRTLTAAWSAFHASGEARAEDFILYAILRGKNPKTGFTRITNPKKLANGLREFGGYQHALDMLGRAYKGPLTRKLALCFPGLRGERFNELLDAISAAIEAARKEA</sequence>
<dbReference type="RefSeq" id="WP_109015524.1">
    <property type="nucleotide sequence ID" value="NZ_BDOQ01000007.1"/>
</dbReference>
<gene>
    <name evidence="1" type="ORF">NMK_1927</name>
</gene>
<evidence type="ECO:0000313" key="2">
    <source>
        <dbReference type="Proteomes" id="UP000245081"/>
    </source>
</evidence>